<keyword evidence="1" id="KW-1133">Transmembrane helix</keyword>
<name>A0A7W1XIR5_9ENTE</name>
<sequence>MKKFKKKIYLGLAVGVSMFGFMAHTKQVTADTNQKERIMSQLDDSQIEYVPNELIVSLKATQRISTEKNKPQNLLGVKVMVYVHHSLLLILFLLLSLS</sequence>
<evidence type="ECO:0000256" key="1">
    <source>
        <dbReference type="SAM" id="Phobius"/>
    </source>
</evidence>
<feature type="signal peptide" evidence="2">
    <location>
        <begin position="1"/>
        <end position="23"/>
    </location>
</feature>
<evidence type="ECO:0000313" key="3">
    <source>
        <dbReference type="EMBL" id="MBA4547359.1"/>
    </source>
</evidence>
<dbReference type="RefSeq" id="WP_002319998.1">
    <property type="nucleotide sequence ID" value="NZ_JADZMB010000039.1"/>
</dbReference>
<evidence type="ECO:0000256" key="2">
    <source>
        <dbReference type="SAM" id="SignalP"/>
    </source>
</evidence>
<dbReference type="EMBL" id="JACEIT010000046">
    <property type="protein sequence ID" value="MBA4547359.1"/>
    <property type="molecule type" value="Genomic_DNA"/>
</dbReference>
<keyword evidence="1" id="KW-0812">Transmembrane</keyword>
<proteinExistence type="predicted"/>
<feature type="chain" id="PRO_5039122578" evidence="2">
    <location>
        <begin position="24"/>
        <end position="98"/>
    </location>
</feature>
<evidence type="ECO:0000313" key="4">
    <source>
        <dbReference type="Proteomes" id="UP000531895"/>
    </source>
</evidence>
<comment type="caution">
    <text evidence="3">The sequence shown here is derived from an EMBL/GenBank/DDBJ whole genome shotgun (WGS) entry which is preliminary data.</text>
</comment>
<keyword evidence="1" id="KW-0472">Membrane</keyword>
<dbReference type="Proteomes" id="UP000531895">
    <property type="component" value="Unassembled WGS sequence"/>
</dbReference>
<reference evidence="3 4" key="1">
    <citation type="submission" date="2020-07" db="EMBL/GenBank/DDBJ databases">
        <authorList>
            <person name="Feng H."/>
        </authorList>
    </citation>
    <scope>NUCLEOTIDE SEQUENCE [LARGE SCALE GENOMIC DNA]</scope>
    <source>
        <strain evidence="4">s-7</strain>
    </source>
</reference>
<accession>A0A7W1XIR5</accession>
<gene>
    <name evidence="3" type="ORF">H1Z91_13950</name>
</gene>
<dbReference type="AlphaFoldDB" id="A0A7W1XIR5"/>
<organism evidence="3 4">
    <name type="scientific">Enterococcus lactis</name>
    <dbReference type="NCBI Taxonomy" id="357441"/>
    <lineage>
        <taxon>Bacteria</taxon>
        <taxon>Bacillati</taxon>
        <taxon>Bacillota</taxon>
        <taxon>Bacilli</taxon>
        <taxon>Lactobacillales</taxon>
        <taxon>Enterococcaceae</taxon>
        <taxon>Enterococcus</taxon>
    </lineage>
</organism>
<keyword evidence="2" id="KW-0732">Signal</keyword>
<feature type="transmembrane region" description="Helical" evidence="1">
    <location>
        <begin position="79"/>
        <end position="97"/>
    </location>
</feature>
<protein>
    <submittedName>
        <fullName evidence="3">Uncharacterized protein</fullName>
    </submittedName>
</protein>